<dbReference type="SUPFAM" id="SSF48179">
    <property type="entry name" value="6-phosphogluconate dehydrogenase C-terminal domain-like"/>
    <property type="match status" value="1"/>
</dbReference>
<dbReference type="GO" id="GO:0051287">
    <property type="term" value="F:NAD binding"/>
    <property type="evidence" value="ECO:0007669"/>
    <property type="project" value="InterPro"/>
</dbReference>
<proteinExistence type="predicted"/>
<dbReference type="InterPro" id="IPR006115">
    <property type="entry name" value="6PGDH_NADP-bd"/>
</dbReference>
<protein>
    <submittedName>
        <fullName evidence="6">NAD(P)-dependent oxidoreductase</fullName>
    </submittedName>
</protein>
<evidence type="ECO:0000256" key="2">
    <source>
        <dbReference type="ARBA" id="ARBA00023027"/>
    </source>
</evidence>
<dbReference type="InterPro" id="IPR015815">
    <property type="entry name" value="HIBADH-related"/>
</dbReference>
<dbReference type="RefSeq" id="WP_182324468.1">
    <property type="nucleotide sequence ID" value="NZ_CP058554.1"/>
</dbReference>
<organism evidence="6 7">
    <name type="scientific">Comamonas piscis</name>
    <dbReference type="NCBI Taxonomy" id="1562974"/>
    <lineage>
        <taxon>Bacteria</taxon>
        <taxon>Pseudomonadati</taxon>
        <taxon>Pseudomonadota</taxon>
        <taxon>Betaproteobacteria</taxon>
        <taxon>Burkholderiales</taxon>
        <taxon>Comamonadaceae</taxon>
        <taxon>Comamonas</taxon>
    </lineage>
</organism>
<feature type="active site" evidence="3">
    <location>
        <position position="172"/>
    </location>
</feature>
<dbReference type="Proteomes" id="UP000515240">
    <property type="component" value="Chromosome"/>
</dbReference>
<dbReference type="Pfam" id="PF14833">
    <property type="entry name" value="NAD_binding_11"/>
    <property type="match status" value="1"/>
</dbReference>
<dbReference type="InterPro" id="IPR036291">
    <property type="entry name" value="NAD(P)-bd_dom_sf"/>
</dbReference>
<evidence type="ECO:0000313" key="6">
    <source>
        <dbReference type="EMBL" id="QMV74644.1"/>
    </source>
</evidence>
<keyword evidence="2" id="KW-0520">NAD</keyword>
<dbReference type="GO" id="GO:0050661">
    <property type="term" value="F:NADP binding"/>
    <property type="evidence" value="ECO:0007669"/>
    <property type="project" value="InterPro"/>
</dbReference>
<accession>A0A7G5EKW9</accession>
<dbReference type="Gene3D" id="1.10.1040.10">
    <property type="entry name" value="N-(1-d-carboxylethyl)-l-norvaline Dehydrogenase, domain 2"/>
    <property type="match status" value="1"/>
</dbReference>
<dbReference type="KEGG" id="cpis:HS961_18390"/>
<feature type="domain" description="6-phosphogluconate dehydrogenase NADP-binding" evidence="4">
    <location>
        <begin position="4"/>
        <end position="163"/>
    </location>
</feature>
<name>A0A7G5EKW9_9BURK</name>
<dbReference type="PANTHER" id="PTHR43060">
    <property type="entry name" value="3-HYDROXYISOBUTYRATE DEHYDROGENASE-LIKE 1, MITOCHONDRIAL-RELATED"/>
    <property type="match status" value="1"/>
</dbReference>
<evidence type="ECO:0000313" key="7">
    <source>
        <dbReference type="Proteomes" id="UP000515240"/>
    </source>
</evidence>
<dbReference type="InterPro" id="IPR008927">
    <property type="entry name" value="6-PGluconate_DH-like_C_sf"/>
</dbReference>
<evidence type="ECO:0000259" key="5">
    <source>
        <dbReference type="Pfam" id="PF14833"/>
    </source>
</evidence>
<evidence type="ECO:0000259" key="4">
    <source>
        <dbReference type="Pfam" id="PF03446"/>
    </source>
</evidence>
<reference evidence="6 7" key="1">
    <citation type="journal article" date="2020" name="G3 (Bethesda)">
        <title>CeMbio - The Caenorhabditis elegans Microbiome Resource.</title>
        <authorList>
            <person name="Dirksen P."/>
            <person name="Assie A."/>
            <person name="Zimmermann J."/>
            <person name="Zhang F."/>
            <person name="Tietje A.M."/>
            <person name="Marsh S.A."/>
            <person name="Felix M.A."/>
            <person name="Shapira M."/>
            <person name="Kaleta C."/>
            <person name="Schulenburg H."/>
            <person name="Samuel B."/>
        </authorList>
    </citation>
    <scope>NUCLEOTIDE SEQUENCE [LARGE SCALE GENOMIC DNA]</scope>
    <source>
        <strain evidence="6 7">BIGb0172</strain>
    </source>
</reference>
<dbReference type="EMBL" id="CP058554">
    <property type="protein sequence ID" value="QMV74644.1"/>
    <property type="molecule type" value="Genomic_DNA"/>
</dbReference>
<keyword evidence="1" id="KW-0560">Oxidoreductase</keyword>
<dbReference type="SUPFAM" id="SSF51735">
    <property type="entry name" value="NAD(P)-binding Rossmann-fold domains"/>
    <property type="match status" value="1"/>
</dbReference>
<dbReference type="PIRSF" id="PIRSF000103">
    <property type="entry name" value="HIBADH"/>
    <property type="match status" value="1"/>
</dbReference>
<dbReference type="AlphaFoldDB" id="A0A7G5EKW9"/>
<gene>
    <name evidence="6" type="ORF">HS961_18390</name>
</gene>
<dbReference type="Gene3D" id="3.40.50.720">
    <property type="entry name" value="NAD(P)-binding Rossmann-like Domain"/>
    <property type="match status" value="1"/>
</dbReference>
<evidence type="ECO:0000256" key="3">
    <source>
        <dbReference type="PIRSR" id="PIRSR000103-1"/>
    </source>
</evidence>
<dbReference type="InterPro" id="IPR013328">
    <property type="entry name" value="6PGD_dom2"/>
</dbReference>
<feature type="domain" description="3-hydroxyisobutyrate dehydrogenase-like NAD-binding" evidence="5">
    <location>
        <begin position="166"/>
        <end position="284"/>
    </location>
</feature>
<dbReference type="Pfam" id="PF03446">
    <property type="entry name" value="NAD_binding_2"/>
    <property type="match status" value="1"/>
</dbReference>
<evidence type="ECO:0000256" key="1">
    <source>
        <dbReference type="ARBA" id="ARBA00023002"/>
    </source>
</evidence>
<dbReference type="GO" id="GO:0016491">
    <property type="term" value="F:oxidoreductase activity"/>
    <property type="evidence" value="ECO:0007669"/>
    <property type="project" value="UniProtKB-KW"/>
</dbReference>
<dbReference type="InterPro" id="IPR029154">
    <property type="entry name" value="HIBADH-like_NADP-bd"/>
</dbReference>
<sequence>MSHITVLGLGAMGSRMSAQLLAAGHALTVWNRSPHAVQALIDAGARHAASPAEAASGAEVVIAMLRDDEASRQVWLDANTGALAGMVPTAIAIDSSTLTPGWVRELGRRMQERGISFLEAPVSGSRAQADAGQLTYLVGGDAPTLARCLPILQTLGSGVEHVGALGHGALAKLATNAMLGIQVTGLAEAIAMLERQQANTSEVLNAMAKTSVWAPVFTYLSSTMVQRQFEPQFPVELMEKDFGYTLREAGSNANAPTLAAAHAVFQRARAQGLGLENMTSVVQLFRAEK</sequence>
<keyword evidence="7" id="KW-1185">Reference proteome</keyword>
<dbReference type="PANTHER" id="PTHR43060:SF15">
    <property type="entry name" value="3-HYDROXYISOBUTYRATE DEHYDROGENASE-LIKE 1, MITOCHONDRIAL-RELATED"/>
    <property type="match status" value="1"/>
</dbReference>